<proteinExistence type="predicted"/>
<keyword evidence="5" id="KW-0547">Nucleotide-binding</keyword>
<dbReference type="GO" id="GO:0046872">
    <property type="term" value="F:metal ion binding"/>
    <property type="evidence" value="ECO:0007669"/>
    <property type="project" value="UniProtKB-KW"/>
</dbReference>
<dbReference type="PROSITE" id="PS50522">
    <property type="entry name" value="RDRP_PHAGE"/>
    <property type="match status" value="1"/>
</dbReference>
<keyword evidence="12" id="KW-1185">Reference proteome</keyword>
<name>A0A8S5L4T4_9VIRU</name>
<accession>A0A8S5L4T4</accession>
<keyword evidence="2 11" id="KW-0696">RNA-directed RNA polymerase</keyword>
<gene>
    <name evidence="11" type="primary">SRR5208572_2_4</name>
</gene>
<keyword evidence="9" id="KW-0479">Metal-binding</keyword>
<protein>
    <recommendedName>
        <fullName evidence="1">RNA-directed RNA polymerase</fullName>
        <ecNumber evidence="1">2.7.7.48</ecNumber>
    </recommendedName>
    <alternativeName>
        <fullName evidence="7">RNA replicase beta chain</fullName>
    </alternativeName>
</protein>
<evidence type="ECO:0000256" key="9">
    <source>
        <dbReference type="PIRSR" id="PIRSR605093-1"/>
    </source>
</evidence>
<dbReference type="GO" id="GO:0000166">
    <property type="term" value="F:nucleotide binding"/>
    <property type="evidence" value="ECO:0007669"/>
    <property type="project" value="UniProtKB-KW"/>
</dbReference>
<reference evidence="11" key="1">
    <citation type="submission" date="2020-09" db="EMBL/GenBank/DDBJ databases">
        <title>Leviviricetes taxonomy.</title>
        <authorList>
            <person name="Stockdale S.R."/>
            <person name="Callanan J."/>
            <person name="Adriaenssens E.M."/>
            <person name="Kuhn J.H."/>
            <person name="Rumnieks J."/>
            <person name="Shkoporov A."/>
            <person name="Draper L.A."/>
            <person name="Ross P."/>
            <person name="Hill C."/>
        </authorList>
    </citation>
    <scope>NUCLEOTIDE SEQUENCE</scope>
</reference>
<dbReference type="GO" id="GO:0003968">
    <property type="term" value="F:RNA-directed RNA polymerase activity"/>
    <property type="evidence" value="ECO:0007669"/>
    <property type="project" value="UniProtKB-KW"/>
</dbReference>
<dbReference type="Proteomes" id="UP000676614">
    <property type="component" value="Segment"/>
</dbReference>
<evidence type="ECO:0000256" key="7">
    <source>
        <dbReference type="ARBA" id="ARBA00030248"/>
    </source>
</evidence>
<dbReference type="RefSeq" id="YP_010770088.1">
    <property type="nucleotide sequence ID" value="NC_074159.1"/>
</dbReference>
<keyword evidence="3" id="KW-0808">Transferase</keyword>
<dbReference type="EC" id="2.7.7.48" evidence="1"/>
<feature type="domain" description="RdRp catalytic" evidence="10">
    <location>
        <begin position="306"/>
        <end position="436"/>
    </location>
</feature>
<keyword evidence="4" id="KW-0548">Nucleotidyltransferase</keyword>
<organism evidence="11 12">
    <name type="scientific">ssRNA phage SRR5208572_2</name>
    <dbReference type="NCBI Taxonomy" id="2786385"/>
    <lineage>
        <taxon>Viruses</taxon>
        <taxon>Riboviria</taxon>
        <taxon>Orthornavirae</taxon>
        <taxon>Lenarviricota</taxon>
        <taxon>Leviviricetes</taxon>
        <taxon>Norzivirales</taxon>
        <taxon>Solspiviridae</taxon>
        <taxon>Jargovirus</taxon>
        <taxon>Jargovirus pelovivens</taxon>
    </lineage>
</organism>
<evidence type="ECO:0000256" key="4">
    <source>
        <dbReference type="ARBA" id="ARBA00022695"/>
    </source>
</evidence>
<evidence type="ECO:0000256" key="8">
    <source>
        <dbReference type="ARBA" id="ARBA00048744"/>
    </source>
</evidence>
<dbReference type="InterPro" id="IPR005093">
    <property type="entry name" value="RNArep_beta"/>
</dbReference>
<sequence length="610" mass="70153">METHRKPRAKRWQPHPVAVVTTAMRGMLNKHRYGVFHQDYDFLDGALRARNWKSLMTWADAQDPLPPDTEVIPADHAYLVRKQFIALFKKFEFLPKESGLNPEEKAVSSFLAAEHRCKRVNLKFRIFSLLRRDAPDDRRRFLSEILEVARREILDVLGETPRLTEIYQKCDFSGGASIGVHGDATNIGRKLFAEDWSVTPTCAPYAFEAMWANPHVAALFLEERNGLTCFDQRKFVEYFSSKIRYVHHNMIAFVPKTAKTHRAIAVEPLLNGFVQKGIDTYIRELLKHSRFRIDLSDQTRNQKWAKWGSLEVMRDPFVTLDLSAASDSISIGLVRRLLPPEWFVLLDATRSPSYLLNGVVRRYEKFCSMGNGFCFPLETLIFAAISAACCKVMGQRPQISVYGDDIIVRQNIALLVTEVLQYVGFRVNRDKSFYHGPFRESCGADWVRGQDVTPVYMRKRVDSLTKLVNFHNSLYFKCFGSTDQFGGVTQALKELAPAHCRFLELHRPTKVPFNTGFLVQHDEFMASPHTVWVPEYGTWLGKGLWTTPVSDDFEHPLRTQVEYLAFLRGASSGQPLSLRRETKTRVSQDSHACSYLGREQDDWWFETLGF</sequence>
<dbReference type="KEGG" id="vg:80399295"/>
<evidence type="ECO:0000313" key="11">
    <source>
        <dbReference type="EMBL" id="DAD52351.1"/>
    </source>
</evidence>
<evidence type="ECO:0000256" key="3">
    <source>
        <dbReference type="ARBA" id="ARBA00022679"/>
    </source>
</evidence>
<feature type="binding site" evidence="9">
    <location>
        <position position="404"/>
    </location>
    <ligand>
        <name>Mg(2+)</name>
        <dbReference type="ChEBI" id="CHEBI:18420"/>
        <label>2</label>
    </ligand>
</feature>
<comment type="cofactor">
    <cofactor evidence="9">
        <name>Mg(2+)</name>
        <dbReference type="ChEBI" id="CHEBI:18420"/>
    </cofactor>
    <text evidence="9">Binds 2 Mg(2+) per subunit.</text>
</comment>
<evidence type="ECO:0000256" key="5">
    <source>
        <dbReference type="ARBA" id="ARBA00022741"/>
    </source>
</evidence>
<dbReference type="GeneID" id="80399295"/>
<evidence type="ECO:0000256" key="1">
    <source>
        <dbReference type="ARBA" id="ARBA00012494"/>
    </source>
</evidence>
<feature type="binding site" evidence="9">
    <location>
        <position position="405"/>
    </location>
    <ligand>
        <name>Mg(2+)</name>
        <dbReference type="ChEBI" id="CHEBI:18420"/>
        <label>2</label>
    </ligand>
</feature>
<dbReference type="InterPro" id="IPR007096">
    <property type="entry name" value="RNA-dir_Rpol_cat_phage"/>
</dbReference>
<comment type="catalytic activity">
    <reaction evidence="8">
        <text>RNA(n) + a ribonucleoside 5'-triphosphate = RNA(n+1) + diphosphate</text>
        <dbReference type="Rhea" id="RHEA:21248"/>
        <dbReference type="Rhea" id="RHEA-COMP:14527"/>
        <dbReference type="Rhea" id="RHEA-COMP:17342"/>
        <dbReference type="ChEBI" id="CHEBI:33019"/>
        <dbReference type="ChEBI" id="CHEBI:61557"/>
        <dbReference type="ChEBI" id="CHEBI:140395"/>
        <dbReference type="EC" id="2.7.7.48"/>
    </reaction>
</comment>
<evidence type="ECO:0000313" key="12">
    <source>
        <dbReference type="Proteomes" id="UP000676614"/>
    </source>
</evidence>
<dbReference type="Pfam" id="PF03431">
    <property type="entry name" value="RNA_replicase_B"/>
    <property type="match status" value="1"/>
</dbReference>
<keyword evidence="9" id="KW-0460">Magnesium</keyword>
<evidence type="ECO:0000259" key="10">
    <source>
        <dbReference type="PROSITE" id="PS50522"/>
    </source>
</evidence>
<evidence type="ECO:0000256" key="2">
    <source>
        <dbReference type="ARBA" id="ARBA00022484"/>
    </source>
</evidence>
<dbReference type="GO" id="GO:0039694">
    <property type="term" value="P:viral RNA genome replication"/>
    <property type="evidence" value="ECO:0007669"/>
    <property type="project" value="InterPro"/>
</dbReference>
<keyword evidence="6" id="KW-0693">Viral RNA replication</keyword>
<evidence type="ECO:0000256" key="6">
    <source>
        <dbReference type="ARBA" id="ARBA00022953"/>
    </source>
</evidence>
<feature type="binding site" evidence="9">
    <location>
        <position position="321"/>
    </location>
    <ligand>
        <name>Mg(2+)</name>
        <dbReference type="ChEBI" id="CHEBI:18420"/>
        <label>2</label>
    </ligand>
</feature>
<dbReference type="EMBL" id="BK014078">
    <property type="protein sequence ID" value="DAD52351.1"/>
    <property type="molecule type" value="Genomic_RNA"/>
</dbReference>